<gene>
    <name evidence="1" type="ORF">SLS62_003997</name>
</gene>
<dbReference type="EMBL" id="JAKJXP020000024">
    <property type="protein sequence ID" value="KAK7753900.1"/>
    <property type="molecule type" value="Genomic_DNA"/>
</dbReference>
<keyword evidence="2" id="KW-1185">Reference proteome</keyword>
<reference evidence="1 2" key="1">
    <citation type="submission" date="2024-02" db="EMBL/GenBank/DDBJ databases">
        <title>De novo assembly and annotation of 12 fungi associated with fruit tree decline syndrome in Ontario, Canada.</title>
        <authorList>
            <person name="Sulman M."/>
            <person name="Ellouze W."/>
            <person name="Ilyukhin E."/>
        </authorList>
    </citation>
    <scope>NUCLEOTIDE SEQUENCE [LARGE SCALE GENOMIC DNA]</scope>
    <source>
        <strain evidence="1 2">M11/M66-122</strain>
    </source>
</reference>
<dbReference type="PANTHER" id="PTHR46411:SF2">
    <property type="entry name" value="AAA+ ATPASE DOMAIN-CONTAINING PROTEIN"/>
    <property type="match status" value="1"/>
</dbReference>
<dbReference type="Gene3D" id="3.40.50.300">
    <property type="entry name" value="P-loop containing nucleotide triphosphate hydrolases"/>
    <property type="match status" value="1"/>
</dbReference>
<sequence>MARGLKCGDIGTEPEEVEEYLESVFHRWGIWDCVMLDETEVFLEQRSRQDLNRNTLVSVFLCALEYYGGILILTTNRVGAFDEAFKSRIQLALCYEILKGHERKQIWRNFMRGRALGLGEPDSIDFGNTTLHLGDLASYSMNGRRIRNSTTTERQLAKCKKKKMTFTYLKSATTVAEVFDKCLADVRKGDVEDQETGGRGED</sequence>
<name>A0AAN9URU3_9PEZI</name>
<evidence type="ECO:0000313" key="2">
    <source>
        <dbReference type="Proteomes" id="UP001320420"/>
    </source>
</evidence>
<proteinExistence type="predicted"/>
<dbReference type="Proteomes" id="UP001320420">
    <property type="component" value="Unassembled WGS sequence"/>
</dbReference>
<accession>A0AAN9URU3</accession>
<dbReference type="InterPro" id="IPR027417">
    <property type="entry name" value="P-loop_NTPase"/>
</dbReference>
<organism evidence="1 2">
    <name type="scientific">Diatrype stigma</name>
    <dbReference type="NCBI Taxonomy" id="117547"/>
    <lineage>
        <taxon>Eukaryota</taxon>
        <taxon>Fungi</taxon>
        <taxon>Dikarya</taxon>
        <taxon>Ascomycota</taxon>
        <taxon>Pezizomycotina</taxon>
        <taxon>Sordariomycetes</taxon>
        <taxon>Xylariomycetidae</taxon>
        <taxon>Xylariales</taxon>
        <taxon>Diatrypaceae</taxon>
        <taxon>Diatrype</taxon>
    </lineage>
</organism>
<comment type="caution">
    <text evidence="1">The sequence shown here is derived from an EMBL/GenBank/DDBJ whole genome shotgun (WGS) entry which is preliminary data.</text>
</comment>
<evidence type="ECO:0000313" key="1">
    <source>
        <dbReference type="EMBL" id="KAK7753900.1"/>
    </source>
</evidence>
<evidence type="ECO:0008006" key="3">
    <source>
        <dbReference type="Google" id="ProtNLM"/>
    </source>
</evidence>
<dbReference type="AlphaFoldDB" id="A0AAN9URU3"/>
<dbReference type="PANTHER" id="PTHR46411">
    <property type="entry name" value="FAMILY ATPASE, PUTATIVE-RELATED"/>
    <property type="match status" value="1"/>
</dbReference>
<protein>
    <recommendedName>
        <fullName evidence="3">ATPase AAA-type core domain-containing protein</fullName>
    </recommendedName>
</protein>
<dbReference type="SUPFAM" id="SSF52540">
    <property type="entry name" value="P-loop containing nucleoside triphosphate hydrolases"/>
    <property type="match status" value="1"/>
</dbReference>